<evidence type="ECO:0000313" key="3">
    <source>
        <dbReference type="Proteomes" id="UP000326759"/>
    </source>
</evidence>
<feature type="region of interest" description="Disordered" evidence="1">
    <location>
        <begin position="128"/>
        <end position="147"/>
    </location>
</feature>
<feature type="compositionally biased region" description="Basic residues" evidence="1">
    <location>
        <begin position="410"/>
        <end position="421"/>
    </location>
</feature>
<name>A0A5N5SZV9_9CRUS</name>
<reference evidence="2 3" key="1">
    <citation type="journal article" date="2019" name="PLoS Biol.">
        <title>Sex chromosomes control vertical transmission of feminizing Wolbachia symbionts in an isopod.</title>
        <authorList>
            <person name="Becking T."/>
            <person name="Chebbi M.A."/>
            <person name="Giraud I."/>
            <person name="Moumen B."/>
            <person name="Laverre T."/>
            <person name="Caubet Y."/>
            <person name="Peccoud J."/>
            <person name="Gilbert C."/>
            <person name="Cordaux R."/>
        </authorList>
    </citation>
    <scope>NUCLEOTIDE SEQUENCE [LARGE SCALE GENOMIC DNA]</scope>
    <source>
        <strain evidence="2">ANa2</strain>
        <tissue evidence="2">Whole body excluding digestive tract and cuticle</tissue>
    </source>
</reference>
<proteinExistence type="predicted"/>
<feature type="compositionally biased region" description="Low complexity" evidence="1">
    <location>
        <begin position="363"/>
        <end position="379"/>
    </location>
</feature>
<feature type="compositionally biased region" description="Basic and acidic residues" evidence="1">
    <location>
        <begin position="157"/>
        <end position="168"/>
    </location>
</feature>
<feature type="compositionally biased region" description="Basic and acidic residues" evidence="1">
    <location>
        <begin position="18"/>
        <end position="28"/>
    </location>
</feature>
<dbReference type="OrthoDB" id="10460390at2759"/>
<keyword evidence="3" id="KW-1185">Reference proteome</keyword>
<feature type="compositionally biased region" description="Low complexity" evidence="1">
    <location>
        <begin position="436"/>
        <end position="447"/>
    </location>
</feature>
<feature type="compositionally biased region" description="Polar residues" evidence="1">
    <location>
        <begin position="272"/>
        <end position="299"/>
    </location>
</feature>
<feature type="compositionally biased region" description="Basic and acidic residues" evidence="1">
    <location>
        <begin position="396"/>
        <end position="405"/>
    </location>
</feature>
<feature type="compositionally biased region" description="Low complexity" evidence="1">
    <location>
        <begin position="345"/>
        <end position="354"/>
    </location>
</feature>
<gene>
    <name evidence="2" type="ORF">Anas_12266</name>
</gene>
<organism evidence="2 3">
    <name type="scientific">Armadillidium nasatum</name>
    <dbReference type="NCBI Taxonomy" id="96803"/>
    <lineage>
        <taxon>Eukaryota</taxon>
        <taxon>Metazoa</taxon>
        <taxon>Ecdysozoa</taxon>
        <taxon>Arthropoda</taxon>
        <taxon>Crustacea</taxon>
        <taxon>Multicrustacea</taxon>
        <taxon>Malacostraca</taxon>
        <taxon>Eumalacostraca</taxon>
        <taxon>Peracarida</taxon>
        <taxon>Isopoda</taxon>
        <taxon>Oniscidea</taxon>
        <taxon>Crinocheta</taxon>
        <taxon>Armadillidiidae</taxon>
        <taxon>Armadillidium</taxon>
    </lineage>
</organism>
<feature type="compositionally biased region" description="Low complexity" evidence="1">
    <location>
        <begin position="180"/>
        <end position="189"/>
    </location>
</feature>
<sequence length="542" mass="61669">MDSDSDLQAYINELSRKTHDLKYDDHKSTSSNDLEPSHSSYIEIAVKKTGLTTDAENIEKQSIQTNKVKELEAKYLKRAIKSSELNLSSSFSEYNLEFEEEKLNTDNINTFPDETTIDSNAKASDKIFFKNTRIQEPPDSIENNKNARQVENLKSHSFEEDIKEDSHHSSQNNNKRKLSDNSSLLNKSSIFYSKNDKPGRQKPTGRIIFRMRSNTLSESDTIKSDVTSSVAEEIPEAMQNEIKETAKTTQMPMEDKDKSNSYEENTFENSEDSSTIKKSVLSQKNSSKSATGATESEQALSEALDGDDNTSERVTSSKGHSSTSPTKETSESSNDIEKSDDSVSQEDSSQSTSVKSEEDRSSPKSSKSSSVNTQSNKSSLQHNHQKVKKDYHKSKNKIEDKKLESSPKSSKSRMKDNKKKQRENDVSKKRSKMKPDSSSSSSSVVTSIQTSSTSSSFYVKMKKNKYREKKRKVKQEKELTELIIKLLIKNLPMILHQTMGFNSRAELLYQQPRNIHMPPLWRKFCWIRFYSKTNRRRPSSNS</sequence>
<feature type="compositionally biased region" description="Basic residues" evidence="1">
    <location>
        <begin position="383"/>
        <end position="395"/>
    </location>
</feature>
<feature type="region of interest" description="Disordered" evidence="1">
    <location>
        <begin position="18"/>
        <end position="39"/>
    </location>
</feature>
<feature type="compositionally biased region" description="Polar residues" evidence="1">
    <location>
        <begin position="29"/>
        <end position="39"/>
    </location>
</feature>
<comment type="caution">
    <text evidence="2">The sequence shown here is derived from an EMBL/GenBank/DDBJ whole genome shotgun (WGS) entry which is preliminary data.</text>
</comment>
<dbReference type="AlphaFoldDB" id="A0A5N5SZV9"/>
<evidence type="ECO:0000256" key="1">
    <source>
        <dbReference type="SAM" id="MobiDB-lite"/>
    </source>
</evidence>
<feature type="region of interest" description="Disordered" evidence="1">
    <location>
        <begin position="157"/>
        <end position="447"/>
    </location>
</feature>
<protein>
    <submittedName>
        <fullName evidence="2">Uncharacterized protein</fullName>
    </submittedName>
</protein>
<evidence type="ECO:0000313" key="2">
    <source>
        <dbReference type="EMBL" id="KAB7499763.1"/>
    </source>
</evidence>
<accession>A0A5N5SZV9</accession>
<dbReference type="EMBL" id="SEYY01016782">
    <property type="protein sequence ID" value="KAB7499763.1"/>
    <property type="molecule type" value="Genomic_DNA"/>
</dbReference>
<dbReference type="Proteomes" id="UP000326759">
    <property type="component" value="Unassembled WGS sequence"/>
</dbReference>
<feature type="compositionally biased region" description="Polar residues" evidence="1">
    <location>
        <begin position="212"/>
        <end position="230"/>
    </location>
</feature>
<feature type="compositionally biased region" description="Low complexity" evidence="1">
    <location>
        <begin position="321"/>
        <end position="333"/>
    </location>
</feature>